<evidence type="ECO:0000256" key="3">
    <source>
        <dbReference type="ARBA" id="ARBA00022603"/>
    </source>
</evidence>
<keyword evidence="3 6" id="KW-0489">Methyltransferase</keyword>
<dbReference type="Pfam" id="PF00590">
    <property type="entry name" value="TP_methylase"/>
    <property type="match status" value="1"/>
</dbReference>
<comment type="function">
    <text evidence="6">Catalyzes the 2'-O-methylation of the ribose of cytidine 1402 (C1402) in 16S rRNA.</text>
</comment>
<dbReference type="NCBIfam" id="TIGR00096">
    <property type="entry name" value="16S rRNA (cytidine(1402)-2'-O)-methyltransferase"/>
    <property type="match status" value="1"/>
</dbReference>
<dbReference type="SUPFAM" id="SSF53790">
    <property type="entry name" value="Tetrapyrrole methylase"/>
    <property type="match status" value="1"/>
</dbReference>
<dbReference type="EC" id="2.1.1.198" evidence="6"/>
<proteinExistence type="inferred from homology"/>
<dbReference type="RefSeq" id="WP_072934263.1">
    <property type="nucleotide sequence ID" value="NZ_FQUG01000002.1"/>
</dbReference>
<dbReference type="HAMAP" id="MF_01877">
    <property type="entry name" value="16SrRNA_methyltr_I"/>
    <property type="match status" value="1"/>
</dbReference>
<evidence type="ECO:0000313" key="8">
    <source>
        <dbReference type="EMBL" id="SHE31548.1"/>
    </source>
</evidence>
<dbReference type="Proteomes" id="UP000184404">
    <property type="component" value="Unassembled WGS sequence"/>
</dbReference>
<dbReference type="GO" id="GO:0005737">
    <property type="term" value="C:cytoplasm"/>
    <property type="evidence" value="ECO:0007669"/>
    <property type="project" value="UniProtKB-SubCell"/>
</dbReference>
<dbReference type="AlphaFoldDB" id="A0A1M4SHC2"/>
<sequence>MSKQEEKREDVRTQKAPGVLYLCATPIGNLEDMTYRAVRILGEVPMIAAEDTRHTRQLLTHFDIHTKLTSYHEHNKMEKGQELIDWMLEGNDLACVSDAGLPGIADPGSMLAQQAIEAGIRVIPLPGANAALSALISSGLDTTRFSFVGFLPKTKQKRKERLDEVKNHRETLLFYEAPHHLKATMDELFDALGDRPAVLARELTKKFEEFSRGTLGTLRPSVSGIEPRGEYVIVVSGKTEENEETQTAKASPAELVEKYIEAGQSKKEAMRSAAQELGISRRDVYQTLLEQENG</sequence>
<reference evidence="8 9" key="1">
    <citation type="submission" date="2016-11" db="EMBL/GenBank/DDBJ databases">
        <authorList>
            <person name="Jaros S."/>
            <person name="Januszkiewicz K."/>
            <person name="Wedrychowicz H."/>
        </authorList>
    </citation>
    <scope>NUCLEOTIDE SEQUENCE [LARGE SCALE GENOMIC DNA]</scope>
    <source>
        <strain evidence="8 9">DSM 10502</strain>
    </source>
</reference>
<dbReference type="Gene3D" id="3.30.950.10">
    <property type="entry name" value="Methyltransferase, Cobalt-precorrin-4 Transmethylase, Domain 2"/>
    <property type="match status" value="1"/>
</dbReference>
<dbReference type="Gene3D" id="3.40.1010.10">
    <property type="entry name" value="Cobalt-precorrin-4 Transmethylase, Domain 1"/>
    <property type="match status" value="1"/>
</dbReference>
<dbReference type="InterPro" id="IPR014777">
    <property type="entry name" value="4pyrrole_Mease_sub1"/>
</dbReference>
<protein>
    <recommendedName>
        <fullName evidence="6">Ribosomal RNA small subunit methyltransferase I</fullName>
        <ecNumber evidence="6">2.1.1.198</ecNumber>
    </recommendedName>
    <alternativeName>
        <fullName evidence="6">16S rRNA 2'-O-ribose C1402 methyltransferase</fullName>
    </alternativeName>
    <alternativeName>
        <fullName evidence="6">rRNA (cytidine-2'-O-)-methyltransferase RsmI</fullName>
    </alternativeName>
</protein>
<comment type="subcellular location">
    <subcellularLocation>
        <location evidence="6">Cytoplasm</location>
    </subcellularLocation>
</comment>
<keyword evidence="9" id="KW-1185">Reference proteome</keyword>
<dbReference type="CDD" id="cd11648">
    <property type="entry name" value="RsmI"/>
    <property type="match status" value="1"/>
</dbReference>
<evidence type="ECO:0000313" key="9">
    <source>
        <dbReference type="Proteomes" id="UP000184404"/>
    </source>
</evidence>
<comment type="catalytic activity">
    <reaction evidence="6">
        <text>cytidine(1402) in 16S rRNA + S-adenosyl-L-methionine = 2'-O-methylcytidine(1402) in 16S rRNA + S-adenosyl-L-homocysteine + H(+)</text>
        <dbReference type="Rhea" id="RHEA:42924"/>
        <dbReference type="Rhea" id="RHEA-COMP:10285"/>
        <dbReference type="Rhea" id="RHEA-COMP:10286"/>
        <dbReference type="ChEBI" id="CHEBI:15378"/>
        <dbReference type="ChEBI" id="CHEBI:57856"/>
        <dbReference type="ChEBI" id="CHEBI:59789"/>
        <dbReference type="ChEBI" id="CHEBI:74495"/>
        <dbReference type="ChEBI" id="CHEBI:82748"/>
        <dbReference type="EC" id="2.1.1.198"/>
    </reaction>
</comment>
<dbReference type="PIRSF" id="PIRSF005917">
    <property type="entry name" value="MTase_YraL"/>
    <property type="match status" value="1"/>
</dbReference>
<dbReference type="STRING" id="1123243.SAMN02745190_00135"/>
<dbReference type="InterPro" id="IPR035996">
    <property type="entry name" value="4pyrrol_Methylase_sf"/>
</dbReference>
<gene>
    <name evidence="6" type="primary">rsmI</name>
    <name evidence="8" type="ORF">SAMN02745190_00135</name>
</gene>
<comment type="similarity">
    <text evidence="6">Belongs to the methyltransferase superfamily. RsmI family.</text>
</comment>
<feature type="domain" description="Tetrapyrrole methylase" evidence="7">
    <location>
        <begin position="20"/>
        <end position="218"/>
    </location>
</feature>
<evidence type="ECO:0000256" key="2">
    <source>
        <dbReference type="ARBA" id="ARBA00022552"/>
    </source>
</evidence>
<keyword evidence="2 6" id="KW-0698">rRNA processing</keyword>
<accession>A0A1M4SHC2</accession>
<dbReference type="EMBL" id="FQUG01000002">
    <property type="protein sequence ID" value="SHE31548.1"/>
    <property type="molecule type" value="Genomic_DNA"/>
</dbReference>
<dbReference type="PANTHER" id="PTHR46111">
    <property type="entry name" value="RIBOSOMAL RNA SMALL SUBUNIT METHYLTRANSFERASE I"/>
    <property type="match status" value="1"/>
</dbReference>
<evidence type="ECO:0000256" key="1">
    <source>
        <dbReference type="ARBA" id="ARBA00022490"/>
    </source>
</evidence>
<keyword evidence="5 6" id="KW-0949">S-adenosyl-L-methionine</keyword>
<keyword evidence="4 6" id="KW-0808">Transferase</keyword>
<dbReference type="GO" id="GO:0070677">
    <property type="term" value="F:rRNA (cytosine-2'-O-)-methyltransferase activity"/>
    <property type="evidence" value="ECO:0007669"/>
    <property type="project" value="UniProtKB-UniRule"/>
</dbReference>
<organism evidence="8 9">
    <name type="scientific">Schwartzia succinivorans DSM 10502</name>
    <dbReference type="NCBI Taxonomy" id="1123243"/>
    <lineage>
        <taxon>Bacteria</taxon>
        <taxon>Bacillati</taxon>
        <taxon>Bacillota</taxon>
        <taxon>Negativicutes</taxon>
        <taxon>Selenomonadales</taxon>
        <taxon>Selenomonadaceae</taxon>
        <taxon>Schwartzia</taxon>
    </lineage>
</organism>
<dbReference type="InterPro" id="IPR000878">
    <property type="entry name" value="4pyrrol_Mease"/>
</dbReference>
<keyword evidence="1 6" id="KW-0963">Cytoplasm</keyword>
<dbReference type="OrthoDB" id="9809084at2"/>
<dbReference type="FunFam" id="3.30.950.10:FF:000002">
    <property type="entry name" value="Ribosomal RNA small subunit methyltransferase I"/>
    <property type="match status" value="1"/>
</dbReference>
<dbReference type="InterPro" id="IPR014776">
    <property type="entry name" value="4pyrrole_Mease_sub2"/>
</dbReference>
<dbReference type="PANTHER" id="PTHR46111:SF1">
    <property type="entry name" value="RIBOSOMAL RNA SMALL SUBUNIT METHYLTRANSFERASE I"/>
    <property type="match status" value="1"/>
</dbReference>
<dbReference type="InterPro" id="IPR008189">
    <property type="entry name" value="rRNA_ssu_MeTfrase_I"/>
</dbReference>
<evidence type="ECO:0000256" key="5">
    <source>
        <dbReference type="ARBA" id="ARBA00022691"/>
    </source>
</evidence>
<evidence type="ECO:0000259" key="7">
    <source>
        <dbReference type="Pfam" id="PF00590"/>
    </source>
</evidence>
<name>A0A1M4SHC2_9FIRM</name>
<evidence type="ECO:0000256" key="4">
    <source>
        <dbReference type="ARBA" id="ARBA00022679"/>
    </source>
</evidence>
<evidence type="ECO:0000256" key="6">
    <source>
        <dbReference type="HAMAP-Rule" id="MF_01877"/>
    </source>
</evidence>